<dbReference type="GO" id="GO:0005886">
    <property type="term" value="C:plasma membrane"/>
    <property type="evidence" value="ECO:0007669"/>
    <property type="project" value="UniProtKB-SubCell"/>
</dbReference>
<accession>S7T8Y7</accession>
<keyword evidence="5 9" id="KW-0597">Phosphoprotein</keyword>
<dbReference type="CDD" id="cd00082">
    <property type="entry name" value="HisKA"/>
    <property type="match status" value="1"/>
</dbReference>
<comment type="catalytic activity">
    <reaction evidence="1">
        <text>ATP + protein L-histidine = ADP + protein N-phospho-L-histidine.</text>
        <dbReference type="EC" id="2.7.13.3"/>
    </reaction>
</comment>
<dbReference type="Gene3D" id="3.40.50.2300">
    <property type="match status" value="1"/>
</dbReference>
<dbReference type="InterPro" id="IPR011006">
    <property type="entry name" value="CheY-like_superfamily"/>
</dbReference>
<dbReference type="InterPro" id="IPR003661">
    <property type="entry name" value="HisK_dim/P_dom"/>
</dbReference>
<dbReference type="InterPro" id="IPR036097">
    <property type="entry name" value="HisK_dim/P_sf"/>
</dbReference>
<dbReference type="SMART" id="SM00388">
    <property type="entry name" value="HisKA"/>
    <property type="match status" value="1"/>
</dbReference>
<dbReference type="InterPro" id="IPR029151">
    <property type="entry name" value="Sensor-like_sf"/>
</dbReference>
<dbReference type="AlphaFoldDB" id="S7T8Y7"/>
<dbReference type="PROSITE" id="PS50109">
    <property type="entry name" value="HIS_KIN"/>
    <property type="match status" value="1"/>
</dbReference>
<dbReference type="InterPro" id="IPR004358">
    <property type="entry name" value="Sig_transdc_His_kin-like_C"/>
</dbReference>
<evidence type="ECO:0000256" key="9">
    <source>
        <dbReference type="PROSITE-ProRule" id="PRU00169"/>
    </source>
</evidence>
<dbReference type="Gene3D" id="3.30.565.10">
    <property type="entry name" value="Histidine kinase-like ATPase, C-terminal domain"/>
    <property type="match status" value="1"/>
</dbReference>
<dbReference type="PANTHER" id="PTHR45339">
    <property type="entry name" value="HYBRID SIGNAL TRANSDUCTION HISTIDINE KINASE J"/>
    <property type="match status" value="1"/>
</dbReference>
<dbReference type="CDD" id="cd16922">
    <property type="entry name" value="HATPase_EvgS-ArcB-TorS-like"/>
    <property type="match status" value="1"/>
</dbReference>
<dbReference type="InterPro" id="IPR005467">
    <property type="entry name" value="His_kinase_dom"/>
</dbReference>
<feature type="domain" description="Response regulatory" evidence="12">
    <location>
        <begin position="622"/>
        <end position="739"/>
    </location>
</feature>
<dbReference type="SUPFAM" id="SSF52172">
    <property type="entry name" value="CheY-like"/>
    <property type="match status" value="1"/>
</dbReference>
<dbReference type="Pfam" id="PF02518">
    <property type="entry name" value="HATPase_c"/>
    <property type="match status" value="1"/>
</dbReference>
<evidence type="ECO:0000256" key="5">
    <source>
        <dbReference type="ARBA" id="ARBA00022553"/>
    </source>
</evidence>
<dbReference type="CDD" id="cd17546">
    <property type="entry name" value="REC_hyHK_CKI1_RcsC-like"/>
    <property type="match status" value="1"/>
</dbReference>
<dbReference type="SMART" id="SM00387">
    <property type="entry name" value="HATPase_c"/>
    <property type="match status" value="1"/>
</dbReference>
<reference evidence="13 14" key="1">
    <citation type="journal article" date="2013" name="Genome Announc.">
        <title>Draft genome sequences for three mercury-methylating, sulfate-reducing bacteria.</title>
        <authorList>
            <person name="Brown S.D."/>
            <person name="Hurt R.A.Jr."/>
            <person name="Gilmour C.C."/>
            <person name="Elias D.A."/>
        </authorList>
    </citation>
    <scope>NUCLEOTIDE SEQUENCE [LARGE SCALE GENOMIC DNA]</scope>
    <source>
        <strain evidence="13 14">DSM 16529</strain>
    </source>
</reference>
<keyword evidence="7 10" id="KW-1133">Transmembrane helix</keyword>
<dbReference type="SUPFAM" id="SSF103190">
    <property type="entry name" value="Sensory domain-like"/>
    <property type="match status" value="1"/>
</dbReference>
<evidence type="ECO:0000256" key="7">
    <source>
        <dbReference type="ARBA" id="ARBA00022989"/>
    </source>
</evidence>
<dbReference type="Gene3D" id="1.10.287.130">
    <property type="match status" value="1"/>
</dbReference>
<evidence type="ECO:0000259" key="12">
    <source>
        <dbReference type="PROSITE" id="PS50110"/>
    </source>
</evidence>
<dbReference type="SUPFAM" id="SSF47384">
    <property type="entry name" value="Homodimeric domain of signal transducing histidine kinase"/>
    <property type="match status" value="1"/>
</dbReference>
<comment type="caution">
    <text evidence="13">The sequence shown here is derived from an EMBL/GenBank/DDBJ whole genome shotgun (WGS) entry which is preliminary data.</text>
</comment>
<organism evidence="13 14">
    <name type="scientific">Alkalidesulfovibrio alkalitolerans DSM 16529</name>
    <dbReference type="NCBI Taxonomy" id="1121439"/>
    <lineage>
        <taxon>Bacteria</taxon>
        <taxon>Pseudomonadati</taxon>
        <taxon>Thermodesulfobacteriota</taxon>
        <taxon>Desulfovibrionia</taxon>
        <taxon>Desulfovibrionales</taxon>
        <taxon>Desulfovibrionaceae</taxon>
        <taxon>Alkalidesulfovibrio</taxon>
    </lineage>
</organism>
<dbReference type="InterPro" id="IPR003594">
    <property type="entry name" value="HATPase_dom"/>
</dbReference>
<comment type="subcellular location">
    <subcellularLocation>
        <location evidence="2">Cell membrane</location>
        <topology evidence="2">Multi-pass membrane protein</topology>
    </subcellularLocation>
</comment>
<dbReference type="Pfam" id="PF14827">
    <property type="entry name" value="dCache_3"/>
    <property type="match status" value="1"/>
</dbReference>
<feature type="transmembrane region" description="Helical" evidence="10">
    <location>
        <begin position="307"/>
        <end position="332"/>
    </location>
</feature>
<name>S7T8Y7_9BACT</name>
<evidence type="ECO:0000313" key="13">
    <source>
        <dbReference type="EMBL" id="EPR32985.1"/>
    </source>
</evidence>
<evidence type="ECO:0000256" key="2">
    <source>
        <dbReference type="ARBA" id="ARBA00004651"/>
    </source>
</evidence>
<feature type="transmembrane region" description="Helical" evidence="10">
    <location>
        <begin position="12"/>
        <end position="32"/>
    </location>
</feature>
<keyword evidence="4" id="KW-1003">Cell membrane</keyword>
<dbReference type="PANTHER" id="PTHR45339:SF1">
    <property type="entry name" value="HYBRID SIGNAL TRANSDUCTION HISTIDINE KINASE J"/>
    <property type="match status" value="1"/>
</dbReference>
<keyword evidence="8" id="KW-0902">Two-component regulatory system</keyword>
<dbReference type="Gene3D" id="3.30.450.20">
    <property type="entry name" value="PAS domain"/>
    <property type="match status" value="1"/>
</dbReference>
<dbReference type="InterPro" id="IPR029150">
    <property type="entry name" value="dCache_3"/>
</dbReference>
<dbReference type="Pfam" id="PF00512">
    <property type="entry name" value="HisKA"/>
    <property type="match status" value="1"/>
</dbReference>
<dbReference type="Proteomes" id="UP000014975">
    <property type="component" value="Unassembled WGS sequence"/>
</dbReference>
<evidence type="ECO:0000256" key="6">
    <source>
        <dbReference type="ARBA" id="ARBA00022692"/>
    </source>
</evidence>
<evidence type="ECO:0000256" key="3">
    <source>
        <dbReference type="ARBA" id="ARBA00012438"/>
    </source>
</evidence>
<keyword evidence="13" id="KW-0808">Transferase</keyword>
<dbReference type="EC" id="2.7.13.3" evidence="3"/>
<feature type="domain" description="Histidine kinase" evidence="11">
    <location>
        <begin position="384"/>
        <end position="605"/>
    </location>
</feature>
<dbReference type="Pfam" id="PF00072">
    <property type="entry name" value="Response_reg"/>
    <property type="match status" value="1"/>
</dbReference>
<dbReference type="eggNOG" id="COG0642">
    <property type="taxonomic scope" value="Bacteria"/>
</dbReference>
<proteinExistence type="predicted"/>
<keyword evidence="14" id="KW-1185">Reference proteome</keyword>
<dbReference type="SUPFAM" id="SSF55874">
    <property type="entry name" value="ATPase domain of HSP90 chaperone/DNA topoisomerase II/histidine kinase"/>
    <property type="match status" value="1"/>
</dbReference>
<evidence type="ECO:0000259" key="11">
    <source>
        <dbReference type="PROSITE" id="PS50109"/>
    </source>
</evidence>
<dbReference type="FunFam" id="3.30.565.10:FF:000010">
    <property type="entry name" value="Sensor histidine kinase RcsC"/>
    <property type="match status" value="1"/>
</dbReference>
<dbReference type="STRING" id="1121439.dsat_0426"/>
<dbReference type="OrthoDB" id="5468627at2"/>
<keyword evidence="13" id="KW-0418">Kinase</keyword>
<keyword evidence="6 10" id="KW-0812">Transmembrane</keyword>
<evidence type="ECO:0000313" key="14">
    <source>
        <dbReference type="Proteomes" id="UP000014975"/>
    </source>
</evidence>
<sequence>MNERAPSIKQAVLLPVALCILALIGLATAGFWRLMVSQSEHEALAMGARLEREIIRSIEHDAALFSGFMDFLASDPPLIAALATRDRVRLASLAGPAYERLNSRFRVTHLYFIDAQGTALLRMHSPSLFGDRIDRKTLRDARATEKEAHGLELGPLGSFSLRVVRPVSLDGHVIGFIEISEDIEHILPALARLLDVELVLTLDKRHLDRDSWLQGKGAQIGSDWDRLPGAVVVQSTLPAFPDDLARRLDPSTNEGLTTTLNGNLGANSPFVIETGERRYLAVTMPVKDDWGEPVARLAMLRDTSARFAAMQGFLVSLGLSGLVIALFLMLFINARIGRVEGDLEKALDSLRSEVEKHDRARSELAVATQRALAASRAKSEFLATMSHEIKTPLNGIIGFTEMTLESDLDPEQAQNLKYVLSSGRSLLAVVNDVLELSGIDAGRMEISTSPFALEPLVAGVRELFAPEASRKGLGIEAGVDEGLPQVFLGDPGRIRQVLVNLVGNAVKFTDQGGVRLRVQGHADKDGRTRLSFAVSDTGPGIAPDDLERIFEPFTQLEETRTRQHSGMGLGLALARRLAQAMDGEVHAESVPGRGSTFTLSLALPPADEGEDVPVPSAPARPRVLAAEDNPVNRHLVKRILEKLGYEAVLAADGQEAQEMLREGGFAAAILDLSMPRQSGVDVARAVRAGLAGPSDLPLLAVSAHIETWEQDEALAAGFSAFLQKPFSQDSLASALSGILAASREG</sequence>
<feature type="modified residue" description="4-aspartylphosphate" evidence="9">
    <location>
        <position position="671"/>
    </location>
</feature>
<dbReference type="eggNOG" id="COG5002">
    <property type="taxonomic scope" value="Bacteria"/>
</dbReference>
<gene>
    <name evidence="13" type="ORF">dsat_0426</name>
</gene>
<dbReference type="RefSeq" id="WP_020887120.1">
    <property type="nucleotide sequence ID" value="NZ_ATHI01000026.1"/>
</dbReference>
<evidence type="ECO:0000256" key="10">
    <source>
        <dbReference type="SAM" id="Phobius"/>
    </source>
</evidence>
<dbReference type="InterPro" id="IPR001789">
    <property type="entry name" value="Sig_transdc_resp-reg_receiver"/>
</dbReference>
<dbReference type="InterPro" id="IPR036890">
    <property type="entry name" value="HATPase_C_sf"/>
</dbReference>
<dbReference type="PATRIC" id="fig|1121439.3.peg.1778"/>
<evidence type="ECO:0000256" key="8">
    <source>
        <dbReference type="ARBA" id="ARBA00023012"/>
    </source>
</evidence>
<dbReference type="GO" id="GO:0000155">
    <property type="term" value="F:phosphorelay sensor kinase activity"/>
    <property type="evidence" value="ECO:0007669"/>
    <property type="project" value="InterPro"/>
</dbReference>
<protein>
    <recommendedName>
        <fullName evidence="3">histidine kinase</fullName>
        <ecNumber evidence="3">2.7.13.3</ecNumber>
    </recommendedName>
</protein>
<evidence type="ECO:0000256" key="1">
    <source>
        <dbReference type="ARBA" id="ARBA00000085"/>
    </source>
</evidence>
<evidence type="ECO:0000256" key="4">
    <source>
        <dbReference type="ARBA" id="ARBA00022475"/>
    </source>
</evidence>
<keyword evidence="10" id="KW-0472">Membrane</keyword>
<dbReference type="PRINTS" id="PR00344">
    <property type="entry name" value="BCTRLSENSOR"/>
</dbReference>
<dbReference type="SMART" id="SM00448">
    <property type="entry name" value="REC"/>
    <property type="match status" value="1"/>
</dbReference>
<dbReference type="EMBL" id="ATHI01000026">
    <property type="protein sequence ID" value="EPR32985.1"/>
    <property type="molecule type" value="Genomic_DNA"/>
</dbReference>
<dbReference type="PROSITE" id="PS50110">
    <property type="entry name" value="RESPONSE_REGULATORY"/>
    <property type="match status" value="1"/>
</dbReference>